<dbReference type="Gene3D" id="2.30.30.140">
    <property type="match status" value="1"/>
</dbReference>
<dbReference type="PANTHER" id="PTHR16442">
    <property type="entry name" value="RING FINGER PROTEIN 17"/>
    <property type="match status" value="1"/>
</dbReference>
<dbReference type="PANTHER" id="PTHR16442:SF1">
    <property type="entry name" value="RING FINGER PROTEIN 17"/>
    <property type="match status" value="1"/>
</dbReference>
<dbReference type="Pfam" id="PF00567">
    <property type="entry name" value="TUDOR"/>
    <property type="match status" value="1"/>
</dbReference>
<reference evidence="2" key="1">
    <citation type="submission" date="2020-07" db="EMBL/GenBank/DDBJ databases">
        <authorList>
            <person name="Nazaruddin N."/>
        </authorList>
    </citation>
    <scope>NUCLEOTIDE SEQUENCE</scope>
</reference>
<dbReference type="Proteomes" id="UP000752696">
    <property type="component" value="Unassembled WGS sequence"/>
</dbReference>
<dbReference type="EMBL" id="CAJDYZ010005531">
    <property type="protein sequence ID" value="CAD1472568.1"/>
    <property type="molecule type" value="Genomic_DNA"/>
</dbReference>
<feature type="domain" description="Tudor" evidence="1">
    <location>
        <begin position="97"/>
        <end position="145"/>
    </location>
</feature>
<protein>
    <recommendedName>
        <fullName evidence="1">Tudor domain-containing protein</fullName>
    </recommendedName>
</protein>
<feature type="non-terminal residue" evidence="2">
    <location>
        <position position="1"/>
    </location>
</feature>
<dbReference type="InterPro" id="IPR002999">
    <property type="entry name" value="Tudor"/>
</dbReference>
<organism evidence="2 3">
    <name type="scientific">Heterotrigona itama</name>
    <dbReference type="NCBI Taxonomy" id="395501"/>
    <lineage>
        <taxon>Eukaryota</taxon>
        <taxon>Metazoa</taxon>
        <taxon>Ecdysozoa</taxon>
        <taxon>Arthropoda</taxon>
        <taxon>Hexapoda</taxon>
        <taxon>Insecta</taxon>
        <taxon>Pterygota</taxon>
        <taxon>Neoptera</taxon>
        <taxon>Endopterygota</taxon>
        <taxon>Hymenoptera</taxon>
        <taxon>Apocrita</taxon>
        <taxon>Aculeata</taxon>
        <taxon>Apoidea</taxon>
        <taxon>Anthophila</taxon>
        <taxon>Apidae</taxon>
        <taxon>Heterotrigona</taxon>
    </lineage>
</organism>
<comment type="caution">
    <text evidence="2">The sequence shown here is derived from an EMBL/GenBank/DDBJ whole genome shotgun (WGS) entry which is preliminary data.</text>
</comment>
<evidence type="ECO:0000313" key="2">
    <source>
        <dbReference type="EMBL" id="CAD1472568.1"/>
    </source>
</evidence>
<keyword evidence="3" id="KW-1185">Reference proteome</keyword>
<dbReference type="PROSITE" id="PS50304">
    <property type="entry name" value="TUDOR"/>
    <property type="match status" value="1"/>
</dbReference>
<dbReference type="SUPFAM" id="SSF63748">
    <property type="entry name" value="Tudor/PWWP/MBT"/>
    <property type="match status" value="1"/>
</dbReference>
<dbReference type="AlphaFoldDB" id="A0A6V7H3E8"/>
<feature type="non-terminal residue" evidence="2">
    <location>
        <position position="145"/>
    </location>
</feature>
<proteinExistence type="predicted"/>
<accession>A0A6V7H3E8</accession>
<name>A0A6V7H3E8_9HYME</name>
<evidence type="ECO:0000313" key="3">
    <source>
        <dbReference type="Proteomes" id="UP000752696"/>
    </source>
</evidence>
<evidence type="ECO:0000259" key="1">
    <source>
        <dbReference type="PROSITE" id="PS50304"/>
    </source>
</evidence>
<dbReference type="OrthoDB" id="7612328at2759"/>
<gene>
    <name evidence="2" type="ORF">MHI_LOCUS306245</name>
</gene>
<sequence length="145" mass="16855">LQIDKTIVEAIEKHCNIHIPETWFFSLQRTDSLPEDYEIEPLTEEIDATRSSEMIRVTHVSDPSCFYVQMVQNQQKISELSKGLATFANTTGIIPTNITLNSLYIVQYSKDKNWYRARVIDKKTVANDDERYTLLFIDYGITEEN</sequence>